<feature type="signal peptide" evidence="1">
    <location>
        <begin position="1"/>
        <end position="22"/>
    </location>
</feature>
<dbReference type="PROSITE" id="PS51257">
    <property type="entry name" value="PROKAR_LIPOPROTEIN"/>
    <property type="match status" value="1"/>
</dbReference>
<name>A0A1T4NQ68_9FIRM</name>
<dbReference type="EMBL" id="FUWV01000012">
    <property type="protein sequence ID" value="SJZ81207.1"/>
    <property type="molecule type" value="Genomic_DNA"/>
</dbReference>
<dbReference type="PANTHER" id="PTHR37507">
    <property type="entry name" value="SPORULATION PROTEIN YDCC"/>
    <property type="match status" value="1"/>
</dbReference>
<evidence type="ECO:0000256" key="1">
    <source>
        <dbReference type="SAM" id="SignalP"/>
    </source>
</evidence>
<proteinExistence type="predicted"/>
<dbReference type="Proteomes" id="UP000196365">
    <property type="component" value="Unassembled WGS sequence"/>
</dbReference>
<reference evidence="2 3" key="1">
    <citation type="submission" date="2017-02" db="EMBL/GenBank/DDBJ databases">
        <authorList>
            <person name="Peterson S.W."/>
        </authorList>
    </citation>
    <scope>NUCLEOTIDE SEQUENCE [LARGE SCALE GENOMIC DNA]</scope>
    <source>
        <strain evidence="2 3">DSM 15102</strain>
    </source>
</reference>
<dbReference type="Gene3D" id="2.50.20.10">
    <property type="entry name" value="Lipoprotein localisation LolA/LolB/LppX"/>
    <property type="match status" value="1"/>
</dbReference>
<protein>
    <submittedName>
        <fullName evidence="2">Outer membrane lipoprotein-sorting protein</fullName>
    </submittedName>
</protein>
<keyword evidence="1" id="KW-0732">Signal</keyword>
<keyword evidence="2" id="KW-0449">Lipoprotein</keyword>
<dbReference type="InterPro" id="IPR052944">
    <property type="entry name" value="Sporulation_related"/>
</dbReference>
<evidence type="ECO:0000313" key="2">
    <source>
        <dbReference type="EMBL" id="SJZ81207.1"/>
    </source>
</evidence>
<accession>A0A1T4NQ68</accession>
<organism evidence="2 3">
    <name type="scientific">Garciella nitratireducens DSM 15102</name>
    <dbReference type="NCBI Taxonomy" id="1121911"/>
    <lineage>
        <taxon>Bacteria</taxon>
        <taxon>Bacillati</taxon>
        <taxon>Bacillota</taxon>
        <taxon>Clostridia</taxon>
        <taxon>Eubacteriales</taxon>
        <taxon>Eubacteriaceae</taxon>
        <taxon>Garciella</taxon>
    </lineage>
</organism>
<dbReference type="RefSeq" id="WP_087679137.1">
    <property type="nucleotide sequence ID" value="NZ_FUWV01000012.1"/>
</dbReference>
<dbReference type="AlphaFoldDB" id="A0A1T4NQ68"/>
<evidence type="ECO:0000313" key="3">
    <source>
        <dbReference type="Proteomes" id="UP000196365"/>
    </source>
</evidence>
<feature type="chain" id="PRO_5038601134" evidence="1">
    <location>
        <begin position="23"/>
        <end position="206"/>
    </location>
</feature>
<gene>
    <name evidence="2" type="ORF">SAMN02745973_01756</name>
</gene>
<sequence>MKVKLLLFFVGIFLLLSGCSSSDLTKEEVIERVQKKFGEVKTYQCIVEAEVIGNKGSQVYKIKEFYKNGCYRLETLSPKNLEGKTVVVKQNKAKIYHPSIHQSIIIDDFTTNHTEGLFLGDFLSWNFQESVEIEESNMNNQEYVIVKKVIDEQDYYHYQKSLWINKKNMLPKYIKVYDKEENIRLHLNLQNLMINEEIDDKLFQLE</sequence>
<keyword evidence="3" id="KW-1185">Reference proteome</keyword>
<dbReference type="PANTHER" id="PTHR37507:SF2">
    <property type="entry name" value="SPORULATION PROTEIN YDCC"/>
    <property type="match status" value="1"/>
</dbReference>
<dbReference type="OrthoDB" id="2047841at2"/>